<keyword evidence="1" id="KW-0732">Signal</keyword>
<dbReference type="AlphaFoldDB" id="A0A172TP36"/>
<evidence type="ECO:0008006" key="4">
    <source>
        <dbReference type="Google" id="ProtNLM"/>
    </source>
</evidence>
<dbReference type="KEGG" id="pswu:SY83_10395"/>
<dbReference type="STRING" id="1178515.SY83_10395"/>
<proteinExistence type="predicted"/>
<evidence type="ECO:0000313" key="3">
    <source>
        <dbReference type="Proteomes" id="UP000076927"/>
    </source>
</evidence>
<name>A0A172TP36_9BACL</name>
<dbReference type="EMBL" id="CP011388">
    <property type="protein sequence ID" value="ANE48849.1"/>
    <property type="molecule type" value="Genomic_DNA"/>
</dbReference>
<evidence type="ECO:0000313" key="2">
    <source>
        <dbReference type="EMBL" id="ANE48849.1"/>
    </source>
</evidence>
<gene>
    <name evidence="2" type="ORF">SY83_10395</name>
</gene>
<protein>
    <recommendedName>
        <fullName evidence="4">DUF4830 domain-containing protein</fullName>
    </recommendedName>
</protein>
<keyword evidence="3" id="KW-1185">Reference proteome</keyword>
<organism evidence="2 3">
    <name type="scientific">Paenibacillus swuensis</name>
    <dbReference type="NCBI Taxonomy" id="1178515"/>
    <lineage>
        <taxon>Bacteria</taxon>
        <taxon>Bacillati</taxon>
        <taxon>Bacillota</taxon>
        <taxon>Bacilli</taxon>
        <taxon>Bacillales</taxon>
        <taxon>Paenibacillaceae</taxon>
        <taxon>Paenibacillus</taxon>
    </lineage>
</organism>
<feature type="chain" id="PRO_5008000940" description="DUF4830 domain-containing protein" evidence="1">
    <location>
        <begin position="21"/>
        <end position="162"/>
    </location>
</feature>
<feature type="signal peptide" evidence="1">
    <location>
        <begin position="1"/>
        <end position="20"/>
    </location>
</feature>
<reference evidence="2 3" key="1">
    <citation type="submission" date="2015-01" db="EMBL/GenBank/DDBJ databases">
        <title>Paenibacillus swuensis/DY6/whole genome sequencing.</title>
        <authorList>
            <person name="Kim M.K."/>
            <person name="Srinivasan S."/>
            <person name="Lee J.-J."/>
        </authorList>
    </citation>
    <scope>NUCLEOTIDE SEQUENCE [LARGE SCALE GENOMIC DNA]</scope>
    <source>
        <strain evidence="2 3">DY6</strain>
    </source>
</reference>
<dbReference type="PROSITE" id="PS51257">
    <property type="entry name" value="PROKAR_LIPOPROTEIN"/>
    <property type="match status" value="1"/>
</dbReference>
<sequence>MKVPFLIMVIVMFLTGCLNAQDDLKSPGSKAAHDYLREKGFLIDSYEGERGSYQLTKANIKELPHMMEWGYFAEEGVDPELYFNRNIQVEHFIVKDHPRFKKKAHVAVFLADNEPIGATSVPWTDEEALQAGWVYSLDGQTLEEVQPLPYPEWMQAWSKRYR</sequence>
<dbReference type="Proteomes" id="UP000076927">
    <property type="component" value="Chromosome"/>
</dbReference>
<dbReference type="PATRIC" id="fig|1178515.4.peg.2084"/>
<accession>A0A172TP36</accession>
<evidence type="ECO:0000256" key="1">
    <source>
        <dbReference type="SAM" id="SignalP"/>
    </source>
</evidence>